<sequence>MAKPEVDAFIEAFPEHTREMLQNVRKAIHNAAPDAEEYIGYMMPAYKFHGALVYFSGYKNHIGFYPGAAGVAYFKDEIAKYKTAKGSIQFPLDEPVPVDLIGRIVAFRVRENLEKAAAKSKKTK</sequence>
<dbReference type="SUPFAM" id="SSF159888">
    <property type="entry name" value="YdhG-like"/>
    <property type="match status" value="1"/>
</dbReference>
<organism evidence="2 3">
    <name type="scientific">Flavobacterium pallidum</name>
    <dbReference type="NCBI Taxonomy" id="2172098"/>
    <lineage>
        <taxon>Bacteria</taxon>
        <taxon>Pseudomonadati</taxon>
        <taxon>Bacteroidota</taxon>
        <taxon>Flavobacteriia</taxon>
        <taxon>Flavobacteriales</taxon>
        <taxon>Flavobacteriaceae</taxon>
        <taxon>Flavobacterium</taxon>
    </lineage>
</organism>
<evidence type="ECO:0000313" key="2">
    <source>
        <dbReference type="EMBL" id="AWI27244.1"/>
    </source>
</evidence>
<dbReference type="AlphaFoldDB" id="A0A2S1SLG0"/>
<proteinExistence type="predicted"/>
<evidence type="ECO:0000313" key="3">
    <source>
        <dbReference type="Proteomes" id="UP000244937"/>
    </source>
</evidence>
<reference evidence="2 3" key="1">
    <citation type="submission" date="2018-05" db="EMBL/GenBank/DDBJ databases">
        <title>Genome sequencing of Flavobacterium sp. HYN0049.</title>
        <authorList>
            <person name="Yi H."/>
            <person name="Baek C."/>
        </authorList>
    </citation>
    <scope>NUCLEOTIDE SEQUENCE [LARGE SCALE GENOMIC DNA]</scope>
    <source>
        <strain evidence="2 3">HYN0049</strain>
    </source>
</reference>
<dbReference type="Gene3D" id="3.90.1150.200">
    <property type="match status" value="1"/>
</dbReference>
<dbReference type="KEGG" id="fpal:HYN49_09005"/>
<gene>
    <name evidence="2" type="ORF">HYN49_09005</name>
</gene>
<evidence type="ECO:0000259" key="1">
    <source>
        <dbReference type="Pfam" id="PF08818"/>
    </source>
</evidence>
<dbReference type="OrthoDB" id="115213at2"/>
<dbReference type="EMBL" id="CP029187">
    <property type="protein sequence ID" value="AWI27244.1"/>
    <property type="molecule type" value="Genomic_DNA"/>
</dbReference>
<feature type="domain" description="YdhG-like" evidence="1">
    <location>
        <begin position="18"/>
        <end position="109"/>
    </location>
</feature>
<dbReference type="Pfam" id="PF08818">
    <property type="entry name" value="DUF1801"/>
    <property type="match status" value="1"/>
</dbReference>
<keyword evidence="3" id="KW-1185">Reference proteome</keyword>
<protein>
    <recommendedName>
        <fullName evidence="1">YdhG-like domain-containing protein</fullName>
    </recommendedName>
</protein>
<dbReference type="Proteomes" id="UP000244937">
    <property type="component" value="Chromosome"/>
</dbReference>
<name>A0A2S1SLG0_9FLAO</name>
<accession>A0A2S1SLG0</accession>
<dbReference type="InterPro" id="IPR014922">
    <property type="entry name" value="YdhG-like"/>
</dbReference>